<dbReference type="EMBL" id="BATL01000015">
    <property type="protein sequence ID" value="GAD74761.1"/>
    <property type="molecule type" value="Genomic_DNA"/>
</dbReference>
<comment type="caution">
    <text evidence="1">The sequence shown here is derived from an EMBL/GenBank/DDBJ whole genome shotgun (WGS) entry which is preliminary data.</text>
</comment>
<dbReference type="STRING" id="1219077.VAZ01S_015_00050"/>
<accession>U3A435</accession>
<name>U3A435_9VIBR</name>
<dbReference type="Proteomes" id="UP000016567">
    <property type="component" value="Unassembled WGS sequence"/>
</dbReference>
<protein>
    <submittedName>
        <fullName evidence="1">Uncharacterized protein</fullName>
    </submittedName>
</protein>
<reference evidence="1 2" key="1">
    <citation type="submission" date="2013-09" db="EMBL/GenBank/DDBJ databases">
        <title>Whole genome shotgun sequence of Vibrio azureus NBRC 104587.</title>
        <authorList>
            <person name="Isaki S."/>
            <person name="Hosoyama A."/>
            <person name="Numata M."/>
            <person name="Hashimoto M."/>
            <person name="Hosoyama Y."/>
            <person name="Tsuchikane K."/>
            <person name="Noguchi M."/>
            <person name="Hirakata S."/>
            <person name="Ichikawa N."/>
            <person name="Ohji S."/>
            <person name="Yamazoe A."/>
            <person name="Fujita N."/>
        </authorList>
    </citation>
    <scope>NUCLEOTIDE SEQUENCE [LARGE SCALE GENOMIC DNA]</scope>
    <source>
        <strain evidence="1 2">NBRC 104587</strain>
    </source>
</reference>
<evidence type="ECO:0000313" key="1">
    <source>
        <dbReference type="EMBL" id="GAD74761.1"/>
    </source>
</evidence>
<gene>
    <name evidence="1" type="ORF">VAZ01S_015_00050</name>
</gene>
<sequence length="70" mass="7832">MDDSTNKISSSDLLKVMFDFSGAAYDAFELPEEADNGVDFSLFPSEHLYTDSNSWFPSTDSNSWFPSTGY</sequence>
<evidence type="ECO:0000313" key="2">
    <source>
        <dbReference type="Proteomes" id="UP000016567"/>
    </source>
</evidence>
<organism evidence="1 2">
    <name type="scientific">Vibrio azureus NBRC 104587</name>
    <dbReference type="NCBI Taxonomy" id="1219077"/>
    <lineage>
        <taxon>Bacteria</taxon>
        <taxon>Pseudomonadati</taxon>
        <taxon>Pseudomonadota</taxon>
        <taxon>Gammaproteobacteria</taxon>
        <taxon>Vibrionales</taxon>
        <taxon>Vibrionaceae</taxon>
        <taxon>Vibrio</taxon>
    </lineage>
</organism>
<proteinExistence type="predicted"/>
<dbReference type="AlphaFoldDB" id="U3A435"/>
<keyword evidence="2" id="KW-1185">Reference proteome</keyword>
<dbReference type="RefSeq" id="WP_021708541.1">
    <property type="nucleotide sequence ID" value="NZ_BATL01000015.1"/>
</dbReference>